<feature type="signal peptide" evidence="2">
    <location>
        <begin position="1"/>
        <end position="32"/>
    </location>
</feature>
<dbReference type="InterPro" id="IPR003715">
    <property type="entry name" value="Poly_export_N"/>
</dbReference>
<dbReference type="KEGG" id="mpsy:CEK71_02525"/>
<name>A0A1Z4BUT5_9GAMM</name>
<keyword evidence="4" id="KW-0813">Transport</keyword>
<evidence type="ECO:0000256" key="2">
    <source>
        <dbReference type="SAM" id="SignalP"/>
    </source>
</evidence>
<evidence type="ECO:0000259" key="3">
    <source>
        <dbReference type="Pfam" id="PF02563"/>
    </source>
</evidence>
<keyword evidence="1 2" id="KW-0732">Signal</keyword>
<evidence type="ECO:0000313" key="4">
    <source>
        <dbReference type="EMBL" id="ASF45028.1"/>
    </source>
</evidence>
<dbReference type="AlphaFoldDB" id="A0A1Z4BUT5"/>
<keyword evidence="5" id="KW-1185">Reference proteome</keyword>
<dbReference type="Proteomes" id="UP000197019">
    <property type="component" value="Chromosome"/>
</dbReference>
<dbReference type="EMBL" id="CP022129">
    <property type="protein sequence ID" value="ASF45028.1"/>
    <property type="molecule type" value="Genomic_DNA"/>
</dbReference>
<reference evidence="4 5" key="1">
    <citation type="submission" date="2017-06" db="EMBL/GenBank/DDBJ databases">
        <title>Genome Sequencing of the methanotroph Methylovulum psychrotolerants str. HV10-M2 isolated from a high-altitude environment.</title>
        <authorList>
            <person name="Mateos-Rivera A."/>
        </authorList>
    </citation>
    <scope>NUCLEOTIDE SEQUENCE [LARGE SCALE GENOMIC DNA]</scope>
    <source>
        <strain evidence="4 5">HV10_M2</strain>
    </source>
</reference>
<feature type="domain" description="Polysaccharide export protein N-terminal" evidence="3">
    <location>
        <begin position="40"/>
        <end position="114"/>
    </location>
</feature>
<dbReference type="Pfam" id="PF02563">
    <property type="entry name" value="Poly_export"/>
    <property type="match status" value="1"/>
</dbReference>
<dbReference type="InterPro" id="IPR049712">
    <property type="entry name" value="Poly_export"/>
</dbReference>
<dbReference type="PANTHER" id="PTHR33619">
    <property type="entry name" value="POLYSACCHARIDE EXPORT PROTEIN GFCE-RELATED"/>
    <property type="match status" value="1"/>
</dbReference>
<dbReference type="OrthoDB" id="9808421at2"/>
<dbReference type="PANTHER" id="PTHR33619:SF3">
    <property type="entry name" value="POLYSACCHARIDE EXPORT PROTEIN GFCE-RELATED"/>
    <property type="match status" value="1"/>
</dbReference>
<accession>A0A1Z4BUT5</accession>
<feature type="chain" id="PRO_5012351175" evidence="2">
    <location>
        <begin position="33"/>
        <end position="255"/>
    </location>
</feature>
<dbReference type="PROSITE" id="PS51257">
    <property type="entry name" value="PROKAR_LIPOPROTEIN"/>
    <property type="match status" value="1"/>
</dbReference>
<dbReference type="GO" id="GO:0015159">
    <property type="term" value="F:polysaccharide transmembrane transporter activity"/>
    <property type="evidence" value="ECO:0007669"/>
    <property type="project" value="InterPro"/>
</dbReference>
<dbReference type="Gene3D" id="3.10.560.10">
    <property type="entry name" value="Outer membrane lipoprotein wza domain like"/>
    <property type="match status" value="1"/>
</dbReference>
<proteinExistence type="predicted"/>
<organism evidence="4 5">
    <name type="scientific">Methylovulum psychrotolerans</name>
    <dbReference type="NCBI Taxonomy" id="1704499"/>
    <lineage>
        <taxon>Bacteria</taxon>
        <taxon>Pseudomonadati</taxon>
        <taxon>Pseudomonadota</taxon>
        <taxon>Gammaproteobacteria</taxon>
        <taxon>Methylococcales</taxon>
        <taxon>Methylococcaceae</taxon>
        <taxon>Methylovulum</taxon>
    </lineage>
</organism>
<protein>
    <submittedName>
        <fullName evidence="4">Sugar transporter</fullName>
    </submittedName>
</protein>
<dbReference type="Gene3D" id="3.30.1950.10">
    <property type="entry name" value="wza like domain"/>
    <property type="match status" value="1"/>
</dbReference>
<sequence length="255" mass="26474">MRRKVFFLQTRTWLLPLCVLLLSACGHLPQLAQDDDAAIPSDYTYIIGPGDSINIYVWGNPDISTTATVRPDGKITIPLAEDLTASGKTPSQLARVMEKSLAKYVRDPQVVIMVSGFQGVYSQQVRIIGQLSGGSGGSGGSSGGIGSGSSGGGISSGGGLSGSSGIGASGGAGGGSRFSARAFPYKKDMTLLDLMIQVGGLGQYADGNRASIIRNINGDMQQFGIRIDDLIEDADLSANVKILPGDIVIIPEAFF</sequence>
<evidence type="ECO:0000313" key="5">
    <source>
        <dbReference type="Proteomes" id="UP000197019"/>
    </source>
</evidence>
<evidence type="ECO:0000256" key="1">
    <source>
        <dbReference type="ARBA" id="ARBA00022729"/>
    </source>
</evidence>
<keyword evidence="4" id="KW-0762">Sugar transport</keyword>
<gene>
    <name evidence="4" type="ORF">CEK71_02525</name>
</gene>